<dbReference type="Proteomes" id="UP000824265">
    <property type="component" value="Unassembled WGS sequence"/>
</dbReference>
<evidence type="ECO:0000313" key="2">
    <source>
        <dbReference type="Proteomes" id="UP000824265"/>
    </source>
</evidence>
<sequence length="317" mass="35571">MRKVRLLPGILLLLIAAGAAALLIRFFPCLQGAAFLNQNGDWGRLSFDVTLKLSEEALSQEQTAFFDTLAQITGTDKEALLTLHIRGQSWEELLYFEIIPGGSEVPLTELYLGEQQDVVNAAMLYNAVRSNLAGQYELLDLLLPQWSGEEYMSLEQAGQMLGLDLSWLGDFVLSDYENMFSYWEYFVMLAVMKPERASDGSQEFSLHTDFAEGEQEKEGSADLKLRLQKNADSSVLSAEFEVNNLPMALDKLDSLLVRMGREESFSEREGLRRIESLAGSLTIGEAHQLQMPDALMDQDTVERIAAIRQILQEMLGR</sequence>
<name>A0A9D1R539_9FIRM</name>
<proteinExistence type="predicted"/>
<reference evidence="1" key="2">
    <citation type="submission" date="2021-04" db="EMBL/GenBank/DDBJ databases">
        <authorList>
            <person name="Gilroy R."/>
        </authorList>
    </citation>
    <scope>NUCLEOTIDE SEQUENCE</scope>
    <source>
        <strain evidence="1">CHK195-6426</strain>
    </source>
</reference>
<evidence type="ECO:0000313" key="1">
    <source>
        <dbReference type="EMBL" id="HIW80246.1"/>
    </source>
</evidence>
<organism evidence="1 2">
    <name type="scientific">Candidatus Acetatifactor stercoripullorum</name>
    <dbReference type="NCBI Taxonomy" id="2838414"/>
    <lineage>
        <taxon>Bacteria</taxon>
        <taxon>Bacillati</taxon>
        <taxon>Bacillota</taxon>
        <taxon>Clostridia</taxon>
        <taxon>Lachnospirales</taxon>
        <taxon>Lachnospiraceae</taxon>
        <taxon>Acetatifactor</taxon>
    </lineage>
</organism>
<reference evidence="1" key="1">
    <citation type="journal article" date="2021" name="PeerJ">
        <title>Extensive microbial diversity within the chicken gut microbiome revealed by metagenomics and culture.</title>
        <authorList>
            <person name="Gilroy R."/>
            <person name="Ravi A."/>
            <person name="Getino M."/>
            <person name="Pursley I."/>
            <person name="Horton D.L."/>
            <person name="Alikhan N.F."/>
            <person name="Baker D."/>
            <person name="Gharbi K."/>
            <person name="Hall N."/>
            <person name="Watson M."/>
            <person name="Adriaenssens E.M."/>
            <person name="Foster-Nyarko E."/>
            <person name="Jarju S."/>
            <person name="Secka A."/>
            <person name="Antonio M."/>
            <person name="Oren A."/>
            <person name="Chaudhuri R.R."/>
            <person name="La Ragione R."/>
            <person name="Hildebrand F."/>
            <person name="Pallen M.J."/>
        </authorList>
    </citation>
    <scope>NUCLEOTIDE SEQUENCE</scope>
    <source>
        <strain evidence="1">CHK195-6426</strain>
    </source>
</reference>
<comment type="caution">
    <text evidence="1">The sequence shown here is derived from an EMBL/GenBank/DDBJ whole genome shotgun (WGS) entry which is preliminary data.</text>
</comment>
<gene>
    <name evidence="1" type="ORF">H9742_01765</name>
</gene>
<accession>A0A9D1R539</accession>
<protein>
    <submittedName>
        <fullName evidence="1">Uncharacterized protein</fullName>
    </submittedName>
</protein>
<dbReference type="EMBL" id="DXGH01000008">
    <property type="protein sequence ID" value="HIW80246.1"/>
    <property type="molecule type" value="Genomic_DNA"/>
</dbReference>
<dbReference type="AlphaFoldDB" id="A0A9D1R539"/>